<organism evidence="2 3">
    <name type="scientific">Carya illinoinensis</name>
    <name type="common">Pecan</name>
    <dbReference type="NCBI Taxonomy" id="32201"/>
    <lineage>
        <taxon>Eukaryota</taxon>
        <taxon>Viridiplantae</taxon>
        <taxon>Streptophyta</taxon>
        <taxon>Embryophyta</taxon>
        <taxon>Tracheophyta</taxon>
        <taxon>Spermatophyta</taxon>
        <taxon>Magnoliopsida</taxon>
        <taxon>eudicotyledons</taxon>
        <taxon>Gunneridae</taxon>
        <taxon>Pentapetalae</taxon>
        <taxon>rosids</taxon>
        <taxon>fabids</taxon>
        <taxon>Fagales</taxon>
        <taxon>Juglandaceae</taxon>
        <taxon>Carya</taxon>
    </lineage>
</organism>
<protein>
    <recommendedName>
        <fullName evidence="4">C2H2-type domain-containing protein</fullName>
    </recommendedName>
</protein>
<gene>
    <name evidence="2" type="ORF">CIPAW_01G088600</name>
</gene>
<name>A0A8T1RN28_CARIL</name>
<reference evidence="2" key="1">
    <citation type="submission" date="2020-12" db="EMBL/GenBank/DDBJ databases">
        <title>WGS assembly of Carya illinoinensis cv. Pawnee.</title>
        <authorList>
            <person name="Platts A."/>
            <person name="Shu S."/>
            <person name="Wright S."/>
            <person name="Barry K."/>
            <person name="Edger P."/>
            <person name="Pires J.C."/>
            <person name="Schmutz J."/>
        </authorList>
    </citation>
    <scope>NUCLEOTIDE SEQUENCE</scope>
    <source>
        <tissue evidence="2">Leaf</tissue>
    </source>
</reference>
<evidence type="ECO:0000313" key="3">
    <source>
        <dbReference type="Proteomes" id="UP000811609"/>
    </source>
</evidence>
<dbReference type="EMBL" id="CM031809">
    <property type="protein sequence ID" value="KAG6667251.1"/>
    <property type="molecule type" value="Genomic_DNA"/>
</dbReference>
<dbReference type="AlphaFoldDB" id="A0A8T1RN28"/>
<sequence length="140" mass="16450">MRGSGSKYMSGVMRRKPTGEQGRVRNCGSCFLDGSALERSRARLEHTGYDTYQRGACWYVGRWRNHEAEGARLERWAGRLRHERRGAERRYPLERRAQQGHIKREITVKFGDLGVVFGWAGNNSRGEKKKFYFHFRLSYF</sequence>
<dbReference type="Proteomes" id="UP000811609">
    <property type="component" value="Chromosome 1"/>
</dbReference>
<comment type="caution">
    <text evidence="2">The sequence shown here is derived from an EMBL/GenBank/DDBJ whole genome shotgun (WGS) entry which is preliminary data.</text>
</comment>
<proteinExistence type="predicted"/>
<feature type="region of interest" description="Disordered" evidence="1">
    <location>
        <begin position="1"/>
        <end position="20"/>
    </location>
</feature>
<evidence type="ECO:0000313" key="2">
    <source>
        <dbReference type="EMBL" id="KAG6667251.1"/>
    </source>
</evidence>
<evidence type="ECO:0008006" key="4">
    <source>
        <dbReference type="Google" id="ProtNLM"/>
    </source>
</evidence>
<keyword evidence="3" id="KW-1185">Reference proteome</keyword>
<evidence type="ECO:0000256" key="1">
    <source>
        <dbReference type="SAM" id="MobiDB-lite"/>
    </source>
</evidence>
<accession>A0A8T1RN28</accession>